<dbReference type="GO" id="GO:0051015">
    <property type="term" value="F:actin filament binding"/>
    <property type="evidence" value="ECO:0007669"/>
    <property type="project" value="InterPro"/>
</dbReference>
<keyword evidence="1" id="KW-0547">Nucleotide-binding</keyword>
<dbReference type="AlphaFoldDB" id="A0AAW3DPD9"/>
<protein>
    <submittedName>
        <fullName evidence="4">Myosin-4</fullName>
    </submittedName>
</protein>
<reference evidence="4 5" key="1">
    <citation type="journal article" date="2014" name="Science">
        <title>Comparative genomics reveals insights into avian genome evolution and adaptation.</title>
        <authorList>
            <consortium name="Avian Genome Consortium"/>
            <person name="Zhang G."/>
            <person name="Li C."/>
            <person name="Li Q."/>
            <person name="Li B."/>
            <person name="Larkin D.M."/>
            <person name="Lee C."/>
            <person name="Storz J.F."/>
            <person name="Antunes A."/>
            <person name="Greenwold M.J."/>
            <person name="Meredith R.W."/>
            <person name="Odeen A."/>
            <person name="Cui J."/>
            <person name="Zhou Q."/>
            <person name="Xu L."/>
            <person name="Pan H."/>
            <person name="Wang Z."/>
            <person name="Jin L."/>
            <person name="Zhang P."/>
            <person name="Hu H."/>
            <person name="Yang W."/>
            <person name="Hu J."/>
            <person name="Xiao J."/>
            <person name="Yang Z."/>
            <person name="Liu Y."/>
            <person name="Xie Q."/>
            <person name="Yu H."/>
            <person name="Lian J."/>
            <person name="Wen P."/>
            <person name="Zhang F."/>
            <person name="Li H."/>
            <person name="Zeng Y."/>
            <person name="Xiong Z."/>
            <person name="Liu S."/>
            <person name="Zhou L."/>
            <person name="Huang Z."/>
            <person name="An N."/>
            <person name="Wang J."/>
            <person name="Zheng Q."/>
            <person name="Xiong Y."/>
            <person name="Wang G."/>
            <person name="Wang B."/>
            <person name="Wang J."/>
            <person name="Fan Y."/>
            <person name="da Fonseca R.R."/>
            <person name="Alfaro-Nunez A."/>
            <person name="Schubert M."/>
            <person name="Orlando L."/>
            <person name="Mourier T."/>
            <person name="Howard J.T."/>
            <person name="Ganapathy G."/>
            <person name="Pfenning A."/>
            <person name="Whitney O."/>
            <person name="Rivas M.V."/>
            <person name="Hara E."/>
            <person name="Smith J."/>
            <person name="Farre M."/>
            <person name="Narayan J."/>
            <person name="Slavov G."/>
            <person name="Romanov M.N."/>
            <person name="Borges R."/>
            <person name="Machado J.P."/>
            <person name="Khan I."/>
            <person name="Springer M.S."/>
            <person name="Gatesy J."/>
            <person name="Hoffmann F.G."/>
            <person name="Opazo J.C."/>
            <person name="Hastad O."/>
            <person name="Sawyer R.H."/>
            <person name="Kim H."/>
            <person name="Kim K.W."/>
            <person name="Kim H.J."/>
            <person name="Cho S."/>
            <person name="Li N."/>
            <person name="Huang Y."/>
            <person name="Bruford M.W."/>
            <person name="Zhan X."/>
            <person name="Dixon A."/>
            <person name="Bertelsen M.F."/>
            <person name="Derryberry E."/>
            <person name="Warren W."/>
            <person name="Wilson R.K."/>
            <person name="Li S."/>
            <person name="Ray D.A."/>
            <person name="Green R.E."/>
            <person name="O'Brien S.J."/>
            <person name="Griffin D."/>
            <person name="Johnson W.E."/>
            <person name="Haussler D."/>
            <person name="Ryder O.A."/>
            <person name="Willerslev E."/>
            <person name="Graves G.R."/>
            <person name="Alstrom P."/>
            <person name="Fjeldsa J."/>
            <person name="Mindell D.P."/>
            <person name="Edwards S.V."/>
            <person name="Braun E.L."/>
            <person name="Rahbek C."/>
            <person name="Burt D.W."/>
            <person name="Houde P."/>
            <person name="Zhang Y."/>
            <person name="Yang H."/>
            <person name="Wang J."/>
            <person name="Jarvis E.D."/>
            <person name="Gilbert M.T."/>
            <person name="Wang J."/>
        </authorList>
    </citation>
    <scope>NUCLEOTIDE SEQUENCE [LARGE SCALE GENOMIC DNA]</scope>
    <source>
        <strain evidence="4">BGI_N339</strain>
    </source>
</reference>
<evidence type="ECO:0000313" key="4">
    <source>
        <dbReference type="EMBL" id="KFV02612.1"/>
    </source>
</evidence>
<evidence type="ECO:0000259" key="3">
    <source>
        <dbReference type="Pfam" id="PF02736"/>
    </source>
</evidence>
<dbReference type="GO" id="GO:0016459">
    <property type="term" value="C:myosin complex"/>
    <property type="evidence" value="ECO:0007669"/>
    <property type="project" value="InterPro"/>
</dbReference>
<gene>
    <name evidence="4" type="ORF">N339_08632</name>
</gene>
<dbReference type="SUPFAM" id="SSF50084">
    <property type="entry name" value="Myosin S1 fragment, N-terminal domain"/>
    <property type="match status" value="1"/>
</dbReference>
<name>A0AAW3DPD9_9AVES</name>
<dbReference type="InterPro" id="IPR004009">
    <property type="entry name" value="SH3_Myosin"/>
</dbReference>
<keyword evidence="5" id="KW-1185">Reference proteome</keyword>
<dbReference type="InterPro" id="IPR008989">
    <property type="entry name" value="Myosin_S1_N"/>
</dbReference>
<accession>A0AAW3DPD9</accession>
<dbReference type="GO" id="GO:0005524">
    <property type="term" value="F:ATP binding"/>
    <property type="evidence" value="ECO:0007669"/>
    <property type="project" value="UniProtKB-KW"/>
</dbReference>
<organism evidence="4 5">
    <name type="scientific">Pterocles gutturalis</name>
    <name type="common">yellow-throated sandgrouse</name>
    <dbReference type="NCBI Taxonomy" id="240206"/>
    <lineage>
        <taxon>Eukaryota</taxon>
        <taxon>Metazoa</taxon>
        <taxon>Chordata</taxon>
        <taxon>Craniata</taxon>
        <taxon>Vertebrata</taxon>
        <taxon>Euteleostomi</taxon>
        <taxon>Archelosauria</taxon>
        <taxon>Archosauria</taxon>
        <taxon>Dinosauria</taxon>
        <taxon>Saurischia</taxon>
        <taxon>Theropoda</taxon>
        <taxon>Coelurosauria</taxon>
        <taxon>Aves</taxon>
        <taxon>Neognathae</taxon>
        <taxon>Neoaves</taxon>
        <taxon>Columbimorphae</taxon>
        <taxon>Pterocliformes</taxon>
        <taxon>Pteroclidae</taxon>
        <taxon>Pterocles</taxon>
    </lineage>
</organism>
<sequence>KERTADQNKPFDAKSLVFVVPPKESFVKRTIQSRESGKVTAKTKAEKVNQIFMNPPKYNKIEDTAMMTHLH</sequence>
<dbReference type="Gene3D" id="2.30.30.360">
    <property type="entry name" value="Myosin S1 fragment, N-terminal"/>
    <property type="match status" value="1"/>
</dbReference>
<dbReference type="Proteomes" id="UP000053149">
    <property type="component" value="Unassembled WGS sequence"/>
</dbReference>
<dbReference type="GO" id="GO:0003774">
    <property type="term" value="F:cytoskeletal motor activity"/>
    <property type="evidence" value="ECO:0007669"/>
    <property type="project" value="InterPro"/>
</dbReference>
<feature type="non-terminal residue" evidence="4">
    <location>
        <position position="1"/>
    </location>
</feature>
<evidence type="ECO:0000256" key="2">
    <source>
        <dbReference type="ARBA" id="ARBA00022840"/>
    </source>
</evidence>
<feature type="domain" description="Myosin N-terminal SH3-like" evidence="3">
    <location>
        <begin position="12"/>
        <end position="46"/>
    </location>
</feature>
<proteinExistence type="predicted"/>
<feature type="non-terminal residue" evidence="4">
    <location>
        <position position="71"/>
    </location>
</feature>
<comment type="caution">
    <text evidence="4">The sequence shown here is derived from an EMBL/GenBank/DDBJ whole genome shotgun (WGS) entry which is preliminary data.</text>
</comment>
<evidence type="ECO:0000313" key="5">
    <source>
        <dbReference type="Proteomes" id="UP000053149"/>
    </source>
</evidence>
<evidence type="ECO:0000256" key="1">
    <source>
        <dbReference type="ARBA" id="ARBA00022741"/>
    </source>
</evidence>
<dbReference type="Pfam" id="PF02736">
    <property type="entry name" value="Myosin_N"/>
    <property type="match status" value="1"/>
</dbReference>
<dbReference type="EMBL" id="JMFR01098051">
    <property type="protein sequence ID" value="KFV02612.1"/>
    <property type="molecule type" value="Genomic_DNA"/>
</dbReference>
<keyword evidence="2" id="KW-0067">ATP-binding</keyword>